<dbReference type="KEGG" id="ahg:AHOG_23095"/>
<evidence type="ECO:0000313" key="5">
    <source>
        <dbReference type="Proteomes" id="UP000204221"/>
    </source>
</evidence>
<dbReference type="Proteomes" id="UP000204221">
    <property type="component" value="Chromosome"/>
</dbReference>
<organism evidence="4 5">
    <name type="scientific">Actinoalloteichus hoggarensis</name>
    <dbReference type="NCBI Taxonomy" id="1470176"/>
    <lineage>
        <taxon>Bacteria</taxon>
        <taxon>Bacillati</taxon>
        <taxon>Actinomycetota</taxon>
        <taxon>Actinomycetes</taxon>
        <taxon>Pseudonocardiales</taxon>
        <taxon>Pseudonocardiaceae</taxon>
        <taxon>Actinoalloteichus</taxon>
    </lineage>
</organism>
<dbReference type="SUPFAM" id="SSF53474">
    <property type="entry name" value="alpha/beta-Hydrolases"/>
    <property type="match status" value="1"/>
</dbReference>
<evidence type="ECO:0000256" key="2">
    <source>
        <dbReference type="ARBA" id="ARBA00022729"/>
    </source>
</evidence>
<dbReference type="Gene3D" id="3.40.50.1820">
    <property type="entry name" value="alpha/beta hydrolase"/>
    <property type="match status" value="1"/>
</dbReference>
<sequence>MRRLSRASLTAASLLSLLSVSAACTVSVEGAAEPAIAIEQRGPAGVVPDGLEELYGQSLRWGPCDDFVLAEEERPLLTRSGLECARAEAPLDYDDPDGERISIGLLRRPASDPESRIGSLLVNPGGPGGSGVVAAAGLVPQVAGGELGSRFDLVGFDPRGVGTSEPQIRCSTDEEADADRLISEVDTSPEGVAAAEARLEEYVARCVERSGEELLSHVGTVDAVRDIDLLRSALGDEQLSFLGFSYGTSLGSAYADAFPDNVRALVLDGAVDPDQNAVDELVAQGAGFQQAFDAFAEWCAPRETCALGGDPAQAVAVFRGLVEPLIDEPAPTEDGRQLSYDDAVTGVIQALYTQELWELLDLGLLSLAIGEGDMLIFIADLYHGRDAEGHYSNMTDAFNAIRCADETERMDQETAEEAERRYREAAPFLDDGREPGGVRDVCSFWPVPATADDLELDPEALPDTLVISTTGDPATPYQAGVDLAAAMGASLLTYEGNQHGVFLQGVTCVDDIGIRYLVDLEVPADDVTC</sequence>
<protein>
    <submittedName>
        <fullName evidence="4">Carboxylesterase A</fullName>
        <ecNumber evidence="4">3.1.1.-</ecNumber>
    </submittedName>
</protein>
<gene>
    <name evidence="4" type="primary">caeA3</name>
    <name evidence="4" type="ORF">AHOG_23095</name>
</gene>
<comment type="similarity">
    <text evidence="1">Belongs to the peptidase S33 family.</text>
</comment>
<proteinExistence type="inferred from homology"/>
<dbReference type="PROSITE" id="PS51257">
    <property type="entry name" value="PROKAR_LIPOPROTEIN"/>
    <property type="match status" value="1"/>
</dbReference>
<dbReference type="EC" id="3.1.1.-" evidence="4"/>
<dbReference type="PANTHER" id="PTHR43248:SF29">
    <property type="entry name" value="TRIPEPTIDYL AMINOPEPTIDASE"/>
    <property type="match status" value="1"/>
</dbReference>
<dbReference type="PANTHER" id="PTHR43248">
    <property type="entry name" value="2-SUCCINYL-6-HYDROXY-2,4-CYCLOHEXADIENE-1-CARBOXYLATE SYNTHASE"/>
    <property type="match status" value="1"/>
</dbReference>
<evidence type="ECO:0000256" key="3">
    <source>
        <dbReference type="ARBA" id="ARBA00022801"/>
    </source>
</evidence>
<dbReference type="RefSeq" id="WP_245856405.1">
    <property type="nucleotide sequence ID" value="NZ_CP022521.1"/>
</dbReference>
<evidence type="ECO:0000256" key="1">
    <source>
        <dbReference type="ARBA" id="ARBA00010088"/>
    </source>
</evidence>
<name>A0A221W9N3_9PSEU</name>
<dbReference type="GO" id="GO:0016787">
    <property type="term" value="F:hydrolase activity"/>
    <property type="evidence" value="ECO:0007669"/>
    <property type="project" value="UniProtKB-KW"/>
</dbReference>
<keyword evidence="5" id="KW-1185">Reference proteome</keyword>
<dbReference type="InterPro" id="IPR029058">
    <property type="entry name" value="AB_hydrolase_fold"/>
</dbReference>
<evidence type="ECO:0000313" key="4">
    <source>
        <dbReference type="EMBL" id="ASO22229.1"/>
    </source>
</evidence>
<dbReference type="InterPro" id="IPR000073">
    <property type="entry name" value="AB_hydrolase_1"/>
</dbReference>
<dbReference type="Pfam" id="PF00561">
    <property type="entry name" value="Abhydrolase_1"/>
    <property type="match status" value="1"/>
</dbReference>
<dbReference type="EMBL" id="CP022521">
    <property type="protein sequence ID" value="ASO22229.1"/>
    <property type="molecule type" value="Genomic_DNA"/>
</dbReference>
<keyword evidence="2" id="KW-0732">Signal</keyword>
<dbReference type="AlphaFoldDB" id="A0A221W9N3"/>
<accession>A0A221W9N3</accession>
<dbReference type="InterPro" id="IPR051601">
    <property type="entry name" value="Serine_prot/Carboxylest_S33"/>
</dbReference>
<reference evidence="4 5" key="1">
    <citation type="submission" date="2017-07" db="EMBL/GenBank/DDBJ databases">
        <title>Complete genome sequence of Actinoalloteichus hoggarensis DSM 45943, type strain of Actinoalloteichus hoggarensis.</title>
        <authorList>
            <person name="Ruckert C."/>
            <person name="Nouioui I."/>
            <person name="Willmese J."/>
            <person name="van Wezel G."/>
            <person name="Klenk H.-P."/>
            <person name="Kalinowski J."/>
            <person name="Zotchev S.B."/>
        </authorList>
    </citation>
    <scope>NUCLEOTIDE SEQUENCE [LARGE SCALE GENOMIC DNA]</scope>
    <source>
        <strain evidence="4 5">DSM 45943</strain>
    </source>
</reference>
<keyword evidence="3 4" id="KW-0378">Hydrolase</keyword>